<keyword evidence="3" id="KW-1185">Reference proteome</keyword>
<feature type="compositionally biased region" description="Basic and acidic residues" evidence="1">
    <location>
        <begin position="812"/>
        <end position="824"/>
    </location>
</feature>
<feature type="compositionally biased region" description="Pro residues" evidence="1">
    <location>
        <begin position="120"/>
        <end position="134"/>
    </location>
</feature>
<feature type="compositionally biased region" description="Polar residues" evidence="1">
    <location>
        <begin position="739"/>
        <end position="755"/>
    </location>
</feature>
<feature type="compositionally biased region" description="Polar residues" evidence="1">
    <location>
        <begin position="77"/>
        <end position="102"/>
    </location>
</feature>
<organism evidence="2 3">
    <name type="scientific">Schizophyllum amplum</name>
    <dbReference type="NCBI Taxonomy" id="97359"/>
    <lineage>
        <taxon>Eukaryota</taxon>
        <taxon>Fungi</taxon>
        <taxon>Dikarya</taxon>
        <taxon>Basidiomycota</taxon>
        <taxon>Agaricomycotina</taxon>
        <taxon>Agaricomycetes</taxon>
        <taxon>Agaricomycetidae</taxon>
        <taxon>Agaricales</taxon>
        <taxon>Schizophyllaceae</taxon>
        <taxon>Schizophyllum</taxon>
    </lineage>
</organism>
<name>A0A550CXW7_9AGAR</name>
<feature type="region of interest" description="Disordered" evidence="1">
    <location>
        <begin position="619"/>
        <end position="644"/>
    </location>
</feature>
<feature type="compositionally biased region" description="Pro residues" evidence="1">
    <location>
        <begin position="354"/>
        <end position="363"/>
    </location>
</feature>
<comment type="caution">
    <text evidence="2">The sequence shown here is derived from an EMBL/GenBank/DDBJ whole genome shotgun (WGS) entry which is preliminary data.</text>
</comment>
<reference evidence="2 3" key="1">
    <citation type="journal article" date="2019" name="New Phytol.">
        <title>Comparative genomics reveals unique wood-decay strategies and fruiting body development in the Schizophyllaceae.</title>
        <authorList>
            <person name="Almasi E."/>
            <person name="Sahu N."/>
            <person name="Krizsan K."/>
            <person name="Balint B."/>
            <person name="Kovacs G.M."/>
            <person name="Kiss B."/>
            <person name="Cseklye J."/>
            <person name="Drula E."/>
            <person name="Henrissat B."/>
            <person name="Nagy I."/>
            <person name="Chovatia M."/>
            <person name="Adam C."/>
            <person name="LaButti K."/>
            <person name="Lipzen A."/>
            <person name="Riley R."/>
            <person name="Grigoriev I.V."/>
            <person name="Nagy L.G."/>
        </authorList>
    </citation>
    <scope>NUCLEOTIDE SEQUENCE [LARGE SCALE GENOMIC DNA]</scope>
    <source>
        <strain evidence="2 3">NL-1724</strain>
    </source>
</reference>
<feature type="compositionally biased region" description="Low complexity" evidence="1">
    <location>
        <begin position="138"/>
        <end position="153"/>
    </location>
</feature>
<evidence type="ECO:0000256" key="1">
    <source>
        <dbReference type="SAM" id="MobiDB-lite"/>
    </source>
</evidence>
<feature type="region of interest" description="Disordered" evidence="1">
    <location>
        <begin position="721"/>
        <end position="770"/>
    </location>
</feature>
<feature type="compositionally biased region" description="Polar residues" evidence="1">
    <location>
        <begin position="577"/>
        <end position="587"/>
    </location>
</feature>
<feature type="region of interest" description="Disordered" evidence="1">
    <location>
        <begin position="428"/>
        <end position="454"/>
    </location>
</feature>
<accession>A0A550CXW7</accession>
<feature type="region of interest" description="Disordered" evidence="1">
    <location>
        <begin position="1"/>
        <end position="211"/>
    </location>
</feature>
<evidence type="ECO:0000313" key="3">
    <source>
        <dbReference type="Proteomes" id="UP000320762"/>
    </source>
</evidence>
<feature type="compositionally biased region" description="Polar residues" evidence="1">
    <location>
        <begin position="57"/>
        <end position="69"/>
    </location>
</feature>
<feature type="compositionally biased region" description="Polar residues" evidence="1">
    <location>
        <begin position="21"/>
        <end position="41"/>
    </location>
</feature>
<protein>
    <submittedName>
        <fullName evidence="2">Uncharacterized protein</fullName>
    </submittedName>
</protein>
<gene>
    <name evidence="2" type="ORF">BD626DRAFT_590523</name>
</gene>
<dbReference type="EMBL" id="VDMD01000001">
    <property type="protein sequence ID" value="TRM69642.1"/>
    <property type="molecule type" value="Genomic_DNA"/>
</dbReference>
<dbReference type="Proteomes" id="UP000320762">
    <property type="component" value="Unassembled WGS sequence"/>
</dbReference>
<proteinExistence type="predicted"/>
<evidence type="ECO:0000313" key="2">
    <source>
        <dbReference type="EMBL" id="TRM69642.1"/>
    </source>
</evidence>
<sequence length="914" mass="99840">MSHVFDPRNGLAHERPAPPTDSIQFGSSSAHRTPRTDSPSGTIDARRSPSDAYGNTRRFSTLPSISARSDVSGARTGRQTTPAKRQANAVSTDLGSTWNNAGASPPRPARSAARSSSLLPPSPPPRSPHRPPPNNAVSDSDAAGTKAASASATWRPTPQGDETFRRPGRSHAYPLAPPLRAGSEQSVRPRVDAPPTENAPFGDSGRAGPANSQRIDALTTTTTTLALSPSSLAFDSHPLLIPRRYRPPPLFHEARVADTPQRGKEIDVLDDVDEDLAEAARAAARYVCQYDDAERLHGQGEQSVRHTPSYQVHAADDDFANHNASYATRAGPPVPPARSAPTRDAPHALYGPHDGPPVPPPRSAPTRDASRAARPPSPLGPRPDPRWTALELNAPSAARRGPTLPLQAVEAQHAATGRVQHALLYDEPANRGDEGAPPPEDAQTQQAHLDRRQRQMGPYEVPTSWPVQVPQSLPPLDHHPPPCLVPPSSVPHASLGPYDGLYDGLQVPSPSPMPVGDVPRTGPHAPSVRLAPTHDVQHASRGRYIDPAAPSPSSGFPRDVSRAVRLYSPRAAPHVSRGSTPSPSTAEAQHAATGGLPRALSLYDDAAIRIEDELRTLNSGRQVPTTHPKFRREAPLATPSPSQDPRLYLRAAARGHEALTTAREAEHHALYNPVLSLPREAVPASWPLTVPQPTPLLDHHPPPPHEDHIAVDMLMSNPTPHGGYARSQATPPRWVPAPRSSTSDPYTNHAAQNPGMSWPPPNHPPWTLQAHPHEDDCPPEWVWVLVAVVIANREIAREREDRRRRREEEEDQRQRDEDYQRWYDDYMDDGQDDDNDYRHDGSEDERNTPPESTTLNTDENTDDEDEGRVYSRTPSPPITEANEEALEYEYEDVYEADYEVEPEVMEWEKADASE</sequence>
<feature type="compositionally biased region" description="Low complexity" evidence="1">
    <location>
        <begin position="109"/>
        <end position="119"/>
    </location>
</feature>
<feature type="region of interest" description="Disordered" evidence="1">
    <location>
        <begin position="571"/>
        <end position="593"/>
    </location>
</feature>
<feature type="region of interest" description="Disordered" evidence="1">
    <location>
        <begin position="324"/>
        <end position="388"/>
    </location>
</feature>
<feature type="region of interest" description="Disordered" evidence="1">
    <location>
        <begin position="799"/>
        <end position="885"/>
    </location>
</feature>
<feature type="compositionally biased region" description="Acidic residues" evidence="1">
    <location>
        <begin position="825"/>
        <end position="835"/>
    </location>
</feature>
<feature type="compositionally biased region" description="Basic and acidic residues" evidence="1">
    <location>
        <begin position="836"/>
        <end position="848"/>
    </location>
</feature>
<dbReference type="AlphaFoldDB" id="A0A550CXW7"/>